<evidence type="ECO:0000256" key="7">
    <source>
        <dbReference type="ARBA" id="ARBA00023136"/>
    </source>
</evidence>
<comment type="similarity">
    <text evidence="2">Belongs to the sphingosine N-acyltransferase family.</text>
</comment>
<feature type="compositionally biased region" description="Basic and acidic residues" evidence="9">
    <location>
        <begin position="15"/>
        <end position="27"/>
    </location>
</feature>
<evidence type="ECO:0000256" key="1">
    <source>
        <dbReference type="ARBA" id="ARBA00004477"/>
    </source>
</evidence>
<evidence type="ECO:0000256" key="2">
    <source>
        <dbReference type="ARBA" id="ARBA00009808"/>
    </source>
</evidence>
<evidence type="ECO:0000256" key="10">
    <source>
        <dbReference type="SAM" id="Phobius"/>
    </source>
</evidence>
<evidence type="ECO:0000256" key="5">
    <source>
        <dbReference type="ARBA" id="ARBA00022824"/>
    </source>
</evidence>
<keyword evidence="3 12" id="KW-0808">Transferase</keyword>
<feature type="domain" description="TLC" evidence="11">
    <location>
        <begin position="182"/>
        <end position="245"/>
    </location>
</feature>
<keyword evidence="4 10" id="KW-0812">Transmembrane</keyword>
<keyword evidence="12" id="KW-0012">Acyltransferase</keyword>
<keyword evidence="6 10" id="KW-1133">Transmembrane helix</keyword>
<reference evidence="12" key="1">
    <citation type="submission" date="2020-05" db="EMBL/GenBank/DDBJ databases">
        <title>Mycena genomes resolve the evolution of fungal bioluminescence.</title>
        <authorList>
            <person name="Tsai I.J."/>
        </authorList>
    </citation>
    <scope>NUCLEOTIDE SEQUENCE</scope>
    <source>
        <strain evidence="12">CCC161011</strain>
    </source>
</reference>
<comment type="caution">
    <text evidence="12">The sequence shown here is derived from an EMBL/GenBank/DDBJ whole genome shotgun (WGS) entry which is preliminary data.</text>
</comment>
<accession>A0A8H6YT75</accession>
<dbReference type="GO" id="GO:0005789">
    <property type="term" value="C:endoplasmic reticulum membrane"/>
    <property type="evidence" value="ECO:0007669"/>
    <property type="project" value="UniProtKB-SubCell"/>
</dbReference>
<evidence type="ECO:0000256" key="4">
    <source>
        <dbReference type="ARBA" id="ARBA00022692"/>
    </source>
</evidence>
<evidence type="ECO:0000256" key="6">
    <source>
        <dbReference type="ARBA" id="ARBA00022989"/>
    </source>
</evidence>
<dbReference type="InterPro" id="IPR006634">
    <property type="entry name" value="TLC-dom"/>
</dbReference>
<evidence type="ECO:0000313" key="13">
    <source>
        <dbReference type="Proteomes" id="UP000620124"/>
    </source>
</evidence>
<name>A0A8H6YT75_9AGAR</name>
<evidence type="ECO:0000259" key="11">
    <source>
        <dbReference type="Pfam" id="PF03798"/>
    </source>
</evidence>
<evidence type="ECO:0000256" key="3">
    <source>
        <dbReference type="ARBA" id="ARBA00022679"/>
    </source>
</evidence>
<dbReference type="GO" id="GO:0046513">
    <property type="term" value="P:ceramide biosynthetic process"/>
    <property type="evidence" value="ECO:0007669"/>
    <property type="project" value="InterPro"/>
</dbReference>
<dbReference type="Pfam" id="PF03798">
    <property type="entry name" value="TRAM_LAG1_CLN8"/>
    <property type="match status" value="2"/>
</dbReference>
<dbReference type="EMBL" id="JACAZI010000003">
    <property type="protein sequence ID" value="KAF7365888.1"/>
    <property type="molecule type" value="Genomic_DNA"/>
</dbReference>
<feature type="transmembrane region" description="Helical" evidence="10">
    <location>
        <begin position="267"/>
        <end position="292"/>
    </location>
</feature>
<evidence type="ECO:0000313" key="12">
    <source>
        <dbReference type="EMBL" id="KAF7365888.1"/>
    </source>
</evidence>
<dbReference type="PANTHER" id="PTHR12560:SF11">
    <property type="entry name" value="CERAMIDE SYNTHASE LAC1-RELATED"/>
    <property type="match status" value="1"/>
</dbReference>
<dbReference type="GO" id="GO:0050291">
    <property type="term" value="F:sphingosine N-acyltransferase activity"/>
    <property type="evidence" value="ECO:0007669"/>
    <property type="project" value="InterPro"/>
</dbReference>
<sequence length="304" mass="33565">MPKFNSPSASDDIDCPPKTKDKDRVCEPRLSYSDPSHLATPDSPPTPLTPVTAPTPSSIPCSKPSMSPSPSTKPEGASPWLRWVISPTSAARFLVLPSLLALPMHYLLPYLRPFIPSRLQPTGNLFTPLGRCTSKGSATSSSWRTPLSSSPSYGSCSRTTRFSHLFGTMASATGQAGGVRRAETAYWSQQFFVLILGPEKRRSDQWELVIHHVITVWMVSWSYLMHLTLLGNAVFVSMGVPDVLLTQFLVHILGLEKKRSDYGELSIHHIIMMWMVSWSYLMPVTLLGNAVFVSMHVPDVLLAV</sequence>
<feature type="region of interest" description="Disordered" evidence="9">
    <location>
        <begin position="1"/>
        <end position="77"/>
    </location>
</feature>
<keyword evidence="5" id="KW-0256">Endoplasmic reticulum</keyword>
<dbReference type="OrthoDB" id="3123498at2759"/>
<keyword evidence="13" id="KW-1185">Reference proteome</keyword>
<evidence type="ECO:0000256" key="9">
    <source>
        <dbReference type="SAM" id="MobiDB-lite"/>
    </source>
</evidence>
<dbReference type="PANTHER" id="PTHR12560">
    <property type="entry name" value="LONGEVITY ASSURANCE FACTOR 1 LAG1"/>
    <property type="match status" value="1"/>
</dbReference>
<gene>
    <name evidence="12" type="ORF">MVEN_00463800</name>
</gene>
<dbReference type="InterPro" id="IPR016439">
    <property type="entry name" value="Lag1/Lac1-like"/>
</dbReference>
<feature type="domain" description="TLC" evidence="11">
    <location>
        <begin position="249"/>
        <end position="303"/>
    </location>
</feature>
<feature type="transmembrane region" description="Helical" evidence="10">
    <location>
        <begin position="233"/>
        <end position="255"/>
    </location>
</feature>
<evidence type="ECO:0000256" key="8">
    <source>
        <dbReference type="ARBA" id="ARBA00023180"/>
    </source>
</evidence>
<keyword evidence="8" id="KW-0325">Glycoprotein</keyword>
<dbReference type="AlphaFoldDB" id="A0A8H6YT75"/>
<protein>
    <submittedName>
        <fullName evidence="12">Sphingosine N-acyltransferase lac1</fullName>
    </submittedName>
</protein>
<dbReference type="Proteomes" id="UP000620124">
    <property type="component" value="Unassembled WGS sequence"/>
</dbReference>
<feature type="compositionally biased region" description="Low complexity" evidence="9">
    <location>
        <begin position="49"/>
        <end position="74"/>
    </location>
</feature>
<comment type="subcellular location">
    <subcellularLocation>
        <location evidence="1">Endoplasmic reticulum membrane</location>
        <topology evidence="1">Multi-pass membrane protein</topology>
    </subcellularLocation>
</comment>
<proteinExistence type="inferred from homology"/>
<organism evidence="12 13">
    <name type="scientific">Mycena venus</name>
    <dbReference type="NCBI Taxonomy" id="2733690"/>
    <lineage>
        <taxon>Eukaryota</taxon>
        <taxon>Fungi</taxon>
        <taxon>Dikarya</taxon>
        <taxon>Basidiomycota</taxon>
        <taxon>Agaricomycotina</taxon>
        <taxon>Agaricomycetes</taxon>
        <taxon>Agaricomycetidae</taxon>
        <taxon>Agaricales</taxon>
        <taxon>Marasmiineae</taxon>
        <taxon>Mycenaceae</taxon>
        <taxon>Mycena</taxon>
    </lineage>
</organism>
<keyword evidence="7 10" id="KW-0472">Membrane</keyword>